<feature type="transmembrane region" description="Helical" evidence="2">
    <location>
        <begin position="12"/>
        <end position="31"/>
    </location>
</feature>
<dbReference type="InterPro" id="IPR044662">
    <property type="entry name" value="HS1/DABB1-like"/>
</dbReference>
<reference evidence="4 5" key="1">
    <citation type="journal article" date="2016" name="Sci. Rep.">
        <title>Penicillium arizonense, a new, genome sequenced fungal species, reveals a high chemical diversity in secreted metabolites.</title>
        <authorList>
            <person name="Grijseels S."/>
            <person name="Nielsen J.C."/>
            <person name="Randelovic M."/>
            <person name="Nielsen J."/>
            <person name="Nielsen K.F."/>
            <person name="Workman M."/>
            <person name="Frisvad J.C."/>
        </authorList>
    </citation>
    <scope>NUCLEOTIDE SEQUENCE [LARGE SCALE GENOMIC DNA]</scope>
    <source>
        <strain evidence="4 5">CBS 141311</strain>
    </source>
</reference>
<feature type="domain" description="Stress-response A/B barrel" evidence="3">
    <location>
        <begin position="42"/>
        <end position="144"/>
    </location>
</feature>
<sequence length="149" mass="16675">MFLLSSLRSTLAWKLLIGFALLVSLYFFVLASKLFEVPSMSITHIVLFQFKSDVAADVVYGACQRMLALRDNCLHPSSQKPYIKASLGGKDNSPEGIQNGITHAFVVEFANAADRDYYVKHDPVHQDFIKSLDGIIEKAQVIDFTDRAF</sequence>
<dbReference type="AlphaFoldDB" id="A0A1F5LQA1"/>
<comment type="subunit">
    <text evidence="1">Homodimer.</text>
</comment>
<dbReference type="PANTHER" id="PTHR33178">
    <property type="match status" value="1"/>
</dbReference>
<accession>A0A1F5LQA1</accession>
<keyword evidence="5" id="KW-1185">Reference proteome</keyword>
<dbReference type="SMART" id="SM00886">
    <property type="entry name" value="Dabb"/>
    <property type="match status" value="1"/>
</dbReference>
<dbReference type="GeneID" id="34573824"/>
<dbReference type="STRING" id="1835702.A0A1F5LQA1"/>
<dbReference type="PROSITE" id="PS51502">
    <property type="entry name" value="S_R_A_B_BARREL"/>
    <property type="match status" value="1"/>
</dbReference>
<organism evidence="4 5">
    <name type="scientific">Penicillium arizonense</name>
    <dbReference type="NCBI Taxonomy" id="1835702"/>
    <lineage>
        <taxon>Eukaryota</taxon>
        <taxon>Fungi</taxon>
        <taxon>Dikarya</taxon>
        <taxon>Ascomycota</taxon>
        <taxon>Pezizomycotina</taxon>
        <taxon>Eurotiomycetes</taxon>
        <taxon>Eurotiomycetidae</taxon>
        <taxon>Eurotiales</taxon>
        <taxon>Aspergillaceae</taxon>
        <taxon>Penicillium</taxon>
    </lineage>
</organism>
<evidence type="ECO:0000313" key="5">
    <source>
        <dbReference type="Proteomes" id="UP000177622"/>
    </source>
</evidence>
<dbReference type="RefSeq" id="XP_022490822.1">
    <property type="nucleotide sequence ID" value="XM_022629090.1"/>
</dbReference>
<dbReference type="PANTHER" id="PTHR33178:SF10">
    <property type="entry name" value="STRESS-RESPONSE A_B BARREL DOMAIN-CONTAINING PROTEIN"/>
    <property type="match status" value="1"/>
</dbReference>
<name>A0A1F5LQA1_PENAI</name>
<evidence type="ECO:0000256" key="1">
    <source>
        <dbReference type="ARBA" id="ARBA00011738"/>
    </source>
</evidence>
<protein>
    <recommendedName>
        <fullName evidence="3">Stress-response A/B barrel domain-containing protein</fullName>
    </recommendedName>
</protein>
<dbReference type="EMBL" id="LXJU01000004">
    <property type="protein sequence ID" value="OGE55393.1"/>
    <property type="molecule type" value="Genomic_DNA"/>
</dbReference>
<evidence type="ECO:0000313" key="4">
    <source>
        <dbReference type="EMBL" id="OGE55393.1"/>
    </source>
</evidence>
<keyword evidence="2" id="KW-1133">Transmembrane helix</keyword>
<dbReference type="SUPFAM" id="SSF54909">
    <property type="entry name" value="Dimeric alpha+beta barrel"/>
    <property type="match status" value="1"/>
</dbReference>
<comment type="caution">
    <text evidence="4">The sequence shown here is derived from an EMBL/GenBank/DDBJ whole genome shotgun (WGS) entry which is preliminary data.</text>
</comment>
<dbReference type="Proteomes" id="UP000177622">
    <property type="component" value="Unassembled WGS sequence"/>
</dbReference>
<dbReference type="Gene3D" id="3.30.70.100">
    <property type="match status" value="1"/>
</dbReference>
<evidence type="ECO:0000256" key="2">
    <source>
        <dbReference type="SAM" id="Phobius"/>
    </source>
</evidence>
<keyword evidence="2" id="KW-0472">Membrane</keyword>
<dbReference type="OrthoDB" id="1601230at2759"/>
<gene>
    <name evidence="4" type="ORF">PENARI_c004G04554</name>
</gene>
<proteinExistence type="predicted"/>
<dbReference type="InterPro" id="IPR013097">
    <property type="entry name" value="Dabb"/>
</dbReference>
<evidence type="ECO:0000259" key="3">
    <source>
        <dbReference type="PROSITE" id="PS51502"/>
    </source>
</evidence>
<dbReference type="InterPro" id="IPR011008">
    <property type="entry name" value="Dimeric_a/b-barrel"/>
</dbReference>
<keyword evidence="2" id="KW-0812">Transmembrane</keyword>
<dbReference type="Pfam" id="PF07876">
    <property type="entry name" value="Dabb"/>
    <property type="match status" value="1"/>
</dbReference>